<dbReference type="EMBL" id="MT141566">
    <property type="protein sequence ID" value="QJA67159.1"/>
    <property type="molecule type" value="Genomic_DNA"/>
</dbReference>
<dbReference type="EMBL" id="MT142533">
    <property type="protein sequence ID" value="QJA84725.1"/>
    <property type="molecule type" value="Genomic_DNA"/>
</dbReference>
<sequence>MEEHTSGATSGATLRMGSDVDRLYQTIAPPPLQPTERLHQLVTIEKVTNGFIIRVGCKTFVGTNWTGVATGLAIYWDDPAKAERMYCKEGR</sequence>
<proteinExistence type="predicted"/>
<gene>
    <name evidence="2" type="ORF">MM415A00172_0069</name>
    <name evidence="1" type="ORF">MM415B00296_0065</name>
</gene>
<name>A0A6M3JA89_9ZZZZ</name>
<accession>A0A6M3JA89</accession>
<dbReference type="AlphaFoldDB" id="A0A6M3JA89"/>
<evidence type="ECO:0000313" key="1">
    <source>
        <dbReference type="EMBL" id="QJA67159.1"/>
    </source>
</evidence>
<protein>
    <submittedName>
        <fullName evidence="1">Uncharacterized protein</fullName>
    </submittedName>
</protein>
<reference evidence="1" key="1">
    <citation type="submission" date="2020-03" db="EMBL/GenBank/DDBJ databases">
        <title>The deep terrestrial virosphere.</title>
        <authorList>
            <person name="Holmfeldt K."/>
            <person name="Nilsson E."/>
            <person name="Simone D."/>
            <person name="Lopez-Fernandez M."/>
            <person name="Wu X."/>
            <person name="de Brujin I."/>
            <person name="Lundin D."/>
            <person name="Andersson A."/>
            <person name="Bertilsson S."/>
            <person name="Dopson M."/>
        </authorList>
    </citation>
    <scope>NUCLEOTIDE SEQUENCE</scope>
    <source>
        <strain evidence="2">MM415A00172</strain>
        <strain evidence="1">MM415B00296</strain>
    </source>
</reference>
<evidence type="ECO:0000313" key="2">
    <source>
        <dbReference type="EMBL" id="QJA84725.1"/>
    </source>
</evidence>
<organism evidence="1">
    <name type="scientific">viral metagenome</name>
    <dbReference type="NCBI Taxonomy" id="1070528"/>
    <lineage>
        <taxon>unclassified sequences</taxon>
        <taxon>metagenomes</taxon>
        <taxon>organismal metagenomes</taxon>
    </lineage>
</organism>